<dbReference type="Pfam" id="PF00400">
    <property type="entry name" value="WD40"/>
    <property type="match status" value="1"/>
</dbReference>
<dbReference type="InterPro" id="IPR015943">
    <property type="entry name" value="WD40/YVTN_repeat-like_dom_sf"/>
</dbReference>
<comment type="caution">
    <text evidence="3">The sequence shown here is derived from an EMBL/GenBank/DDBJ whole genome shotgun (WGS) entry which is preliminary data.</text>
</comment>
<dbReference type="Proteomes" id="UP000189739">
    <property type="component" value="Unassembled WGS sequence"/>
</dbReference>
<dbReference type="SUPFAM" id="SSF52129">
    <property type="entry name" value="Caspase-like"/>
    <property type="match status" value="1"/>
</dbReference>
<dbReference type="Gene3D" id="3.40.50.1460">
    <property type="match status" value="1"/>
</dbReference>
<protein>
    <recommendedName>
        <fullName evidence="2">Peptidase C14 caspase domain-containing protein</fullName>
    </recommendedName>
</protein>
<dbReference type="PROSITE" id="PS50082">
    <property type="entry name" value="WD_REPEATS_2"/>
    <property type="match status" value="1"/>
</dbReference>
<dbReference type="InterPro" id="IPR001680">
    <property type="entry name" value="WD40_rpt"/>
</dbReference>
<proteinExistence type="predicted"/>
<dbReference type="RefSeq" id="WP_078349087.1">
    <property type="nucleotide sequence ID" value="NZ_MBTF01000022.1"/>
</dbReference>
<dbReference type="STRING" id="1792845.BC343_30215"/>
<reference evidence="3 4" key="1">
    <citation type="submission" date="2016-07" db="EMBL/GenBank/DDBJ databases">
        <title>Genomic analysis of zinc-resistant bacterium Mucilaginibacter pedocola TBZ30.</title>
        <authorList>
            <person name="Huang J."/>
            <person name="Tang J."/>
        </authorList>
    </citation>
    <scope>NUCLEOTIDE SEQUENCE [LARGE SCALE GENOMIC DNA]</scope>
    <source>
        <strain evidence="3 4">TBZ30</strain>
    </source>
</reference>
<dbReference type="SMART" id="SM00320">
    <property type="entry name" value="WD40"/>
    <property type="match status" value="1"/>
</dbReference>
<feature type="domain" description="Peptidase C14 caspase" evidence="2">
    <location>
        <begin position="831"/>
        <end position="1029"/>
    </location>
</feature>
<gene>
    <name evidence="3" type="ORF">BC343_30215</name>
</gene>
<dbReference type="AlphaFoldDB" id="A0A1S9PDB8"/>
<dbReference type="PANTHER" id="PTHR19879:SF9">
    <property type="entry name" value="TRANSCRIPTION INITIATION FACTOR TFIID SUBUNIT 5"/>
    <property type="match status" value="1"/>
</dbReference>
<dbReference type="OrthoDB" id="1491023at2"/>
<evidence type="ECO:0000259" key="2">
    <source>
        <dbReference type="Pfam" id="PF00656"/>
    </source>
</evidence>
<dbReference type="InterPro" id="IPR029030">
    <property type="entry name" value="Caspase-like_dom_sf"/>
</dbReference>
<dbReference type="SUPFAM" id="SSF50969">
    <property type="entry name" value="YVTN repeat-like/Quinoprotein amine dehydrogenase"/>
    <property type="match status" value="1"/>
</dbReference>
<dbReference type="InterPro" id="IPR011044">
    <property type="entry name" value="Quino_amine_DH_bsu"/>
</dbReference>
<name>A0A1S9PDB8_9SPHI</name>
<dbReference type="GO" id="GO:0004197">
    <property type="term" value="F:cysteine-type endopeptidase activity"/>
    <property type="evidence" value="ECO:0007669"/>
    <property type="project" value="InterPro"/>
</dbReference>
<evidence type="ECO:0000313" key="3">
    <source>
        <dbReference type="EMBL" id="OOQ58945.1"/>
    </source>
</evidence>
<dbReference type="Pfam" id="PF00656">
    <property type="entry name" value="Peptidase_C14"/>
    <property type="match status" value="1"/>
</dbReference>
<dbReference type="SUPFAM" id="SSF69322">
    <property type="entry name" value="Tricorn protease domain 2"/>
    <property type="match status" value="1"/>
</dbReference>
<sequence>MRYLITLLLAFISAAGMAQKLELRIPIAHTSYVQGLAISPDEKYIATASSDKSVKIWSMANGMQLKTLPLKQGAADEVHFSADSRYLTVRTENGWEYWDVLAGKQVYLFEKGLVKDGYKIGATVSADGSLGAVVNPVDILIWDAANGTRLKAYKWKAPDADGSLNGNGIKLNKKYIAITQNKKLQVFSLETGKKVDFDQPDPEVQEMAITANSNMLLVNGKTKMYKVDLDSKVATIISDAVYGLTGLSFSADDKNIIMAPRAVLDAATNRELKHFYDTEYNDLMGASSKYIVVFNRANSSGKLYSATTFEKLRELKNETSGLQRMMVKAATNQLIFTTNAREARIWNVSTYKFEKTVPFNTREAGDWYNSAFGNQGDYYLTGNFGRQTVVNINTGEASPAYADRGVKAISPDGTIGFTDKSGAGSIINFATGNVIKTIDFKYPRYLPSPDNKTVIYQHYPDAKAFIYNYRQNTEITADVELGEYPVFNNTGSKLYSLDAVDGEGGKAINLLTTSVSTGQQLSKIPLVAIQRKGALKFAVSPDEKYAAVLYRPTDEYYMSKNYVLVTYDLGTGKEISRANDIMGGDEIAFLGNNYLVAMMSVITNTVQVFNAITTAHLVDLAHFKGTDDWIAVTPDGLYDGNMESLKKFYFVRGNEFVDPGAYFEKFYTPNLFARLVAGERFTPVDVNINPAPKVRISYAQVTRNLNVVDDKTPTYVNTTGVAEITVTASAENDRVDEIRLFHNGKIVNLATRGLFVTDNNTHTDTKKYTLNLLPGVNSIRAVALNSQRTESEPDEIAVTYNAAGQPNTPAPINNGNGFIAQVDRKATMHLIVIGINAYKNPKMSLNYALADATAFKNEAEKDAHTVLAKLNTYFITDDKADKAGITAAFAEVQKNAKPEDVFVFYYAGHGVISEKNKEFYLVPNDVTDLKNVDEALAQNGIPSKMLQQYAINIAAQKQVFILDACQSAGAFQQLMADNAGALKSLALVARSTGTHWIAASGSQQFAQEFAQLGHGAFTYVLLDAMKGGAINNKMITVNGLKSFLQIKVPDLMKKYNGAPQYPSSYGFGSDFPLELIGLAGLRLD</sequence>
<feature type="repeat" description="WD" evidence="1">
    <location>
        <begin position="26"/>
        <end position="67"/>
    </location>
</feature>
<dbReference type="PROSITE" id="PS50294">
    <property type="entry name" value="WD_REPEATS_REGION"/>
    <property type="match status" value="1"/>
</dbReference>
<dbReference type="EMBL" id="MBTF01000022">
    <property type="protein sequence ID" value="OOQ58945.1"/>
    <property type="molecule type" value="Genomic_DNA"/>
</dbReference>
<organism evidence="3 4">
    <name type="scientific">Mucilaginibacter pedocola</name>
    <dbReference type="NCBI Taxonomy" id="1792845"/>
    <lineage>
        <taxon>Bacteria</taxon>
        <taxon>Pseudomonadati</taxon>
        <taxon>Bacteroidota</taxon>
        <taxon>Sphingobacteriia</taxon>
        <taxon>Sphingobacteriales</taxon>
        <taxon>Sphingobacteriaceae</taxon>
        <taxon>Mucilaginibacter</taxon>
    </lineage>
</organism>
<evidence type="ECO:0000256" key="1">
    <source>
        <dbReference type="PROSITE-ProRule" id="PRU00221"/>
    </source>
</evidence>
<dbReference type="Gene3D" id="2.130.10.10">
    <property type="entry name" value="YVTN repeat-like/Quinoprotein amine dehydrogenase"/>
    <property type="match status" value="3"/>
</dbReference>
<dbReference type="SUPFAM" id="SSF82171">
    <property type="entry name" value="DPP6 N-terminal domain-like"/>
    <property type="match status" value="1"/>
</dbReference>
<dbReference type="GO" id="GO:0006508">
    <property type="term" value="P:proteolysis"/>
    <property type="evidence" value="ECO:0007669"/>
    <property type="project" value="InterPro"/>
</dbReference>
<dbReference type="PANTHER" id="PTHR19879">
    <property type="entry name" value="TRANSCRIPTION INITIATION FACTOR TFIID"/>
    <property type="match status" value="1"/>
</dbReference>
<evidence type="ECO:0000313" key="4">
    <source>
        <dbReference type="Proteomes" id="UP000189739"/>
    </source>
</evidence>
<accession>A0A1S9PDB8</accession>
<keyword evidence="1" id="KW-0853">WD repeat</keyword>
<keyword evidence="4" id="KW-1185">Reference proteome</keyword>
<dbReference type="InterPro" id="IPR011600">
    <property type="entry name" value="Pept_C14_caspase"/>
</dbReference>